<dbReference type="AlphaFoldDB" id="A0A1M7KH01"/>
<dbReference type="Proteomes" id="UP000183983">
    <property type="component" value="Unassembled WGS sequence"/>
</dbReference>
<dbReference type="InterPro" id="IPR029068">
    <property type="entry name" value="Glyas_Bleomycin-R_OHBP_Dase"/>
</dbReference>
<organism evidence="2 3">
    <name type="scientific">Pseudomonas asturiensis</name>
    <dbReference type="NCBI Taxonomy" id="1190415"/>
    <lineage>
        <taxon>Bacteria</taxon>
        <taxon>Pseudomonadati</taxon>
        <taxon>Pseudomonadota</taxon>
        <taxon>Gammaproteobacteria</taxon>
        <taxon>Pseudomonadales</taxon>
        <taxon>Pseudomonadaceae</taxon>
        <taxon>Pseudomonas</taxon>
    </lineage>
</organism>
<evidence type="ECO:0000259" key="1">
    <source>
        <dbReference type="Pfam" id="PF13468"/>
    </source>
</evidence>
<dbReference type="STRING" id="1190415.SAMN05216593_102110"/>
<dbReference type="EMBL" id="FRDA01000002">
    <property type="protein sequence ID" value="SHM64519.1"/>
    <property type="molecule type" value="Genomic_DNA"/>
</dbReference>
<feature type="domain" description="Glyoxalase-like" evidence="1">
    <location>
        <begin position="3"/>
        <end position="92"/>
    </location>
</feature>
<protein>
    <submittedName>
        <fullName evidence="2">Glyoxalase-like domain-containing protein</fullName>
    </submittedName>
</protein>
<evidence type="ECO:0000313" key="3">
    <source>
        <dbReference type="Proteomes" id="UP000183983"/>
    </source>
</evidence>
<dbReference type="Gene3D" id="3.10.180.10">
    <property type="entry name" value="2,3-Dihydroxybiphenyl 1,2-Dioxygenase, domain 1"/>
    <property type="match status" value="1"/>
</dbReference>
<proteinExistence type="predicted"/>
<dbReference type="InterPro" id="IPR025870">
    <property type="entry name" value="Glyoxalase-like_dom"/>
</dbReference>
<gene>
    <name evidence="2" type="ORF">SAMN05216593_102110</name>
</gene>
<dbReference type="OrthoDB" id="1426774at2"/>
<sequence length="218" mass="24276">MEIDHIFICVNDDGRGADALKALGLVEGTPNVHPGQGTANRRFFFRNSFIELLHLTDESEAQSQLTAPTRLFDRLKCADGIAAPFGVCFRPSTVGEKPIFPVWEYRPVYLPTALKVEVGYAPISEPMWFFLSFAKRPDEAPIERAQPFEHSSGFREITSVRVTTPNSQAFSTPANCANQLKGFEIVHGDEHLVVLEIDHGASGQTQDFRPGLPMVMNW</sequence>
<accession>A0A1M7KH01</accession>
<dbReference type="RefSeq" id="WP_073162442.1">
    <property type="nucleotide sequence ID" value="NZ_FRDA01000002.1"/>
</dbReference>
<evidence type="ECO:0000313" key="2">
    <source>
        <dbReference type="EMBL" id="SHM64519.1"/>
    </source>
</evidence>
<reference evidence="2 3" key="1">
    <citation type="submission" date="2016-11" db="EMBL/GenBank/DDBJ databases">
        <authorList>
            <person name="Jaros S."/>
            <person name="Januszkiewicz K."/>
            <person name="Wedrychowicz H."/>
        </authorList>
    </citation>
    <scope>NUCLEOTIDE SEQUENCE [LARGE SCALE GENOMIC DNA]</scope>
    <source>
        <strain evidence="2 3">LMG 26898</strain>
    </source>
</reference>
<dbReference type="Pfam" id="PF13468">
    <property type="entry name" value="Glyoxalase_3"/>
    <property type="match status" value="1"/>
</dbReference>
<name>A0A1M7KH01_9PSED</name>